<sequence length="63" mass="6862">MSAQACSSCTFFQDHALNSGKSAEAAGLCRYNPPVTQPEADSRGLWPVVKTDDWCGHFEQENA</sequence>
<protein>
    <submittedName>
        <fullName evidence="1">Uncharacterized protein</fullName>
    </submittedName>
</protein>
<evidence type="ECO:0000313" key="2">
    <source>
        <dbReference type="Proteomes" id="UP000604473"/>
    </source>
</evidence>
<organism evidence="1 2">
    <name type="scientific">Rhodovulum sulfidophilum</name>
    <name type="common">Rhodobacter sulfidophilus</name>
    <dbReference type="NCBI Taxonomy" id="35806"/>
    <lineage>
        <taxon>Bacteria</taxon>
        <taxon>Pseudomonadati</taxon>
        <taxon>Pseudomonadota</taxon>
        <taxon>Alphaproteobacteria</taxon>
        <taxon>Rhodobacterales</taxon>
        <taxon>Paracoccaceae</taxon>
        <taxon>Rhodovulum</taxon>
    </lineage>
</organism>
<keyword evidence="2" id="KW-1185">Reference proteome</keyword>
<dbReference type="GeneID" id="93538914"/>
<reference evidence="1 2" key="1">
    <citation type="submission" date="2021-01" db="EMBL/GenBank/DDBJ databases">
        <title>Draft genomes of Rhodovulum sulfidophilum.</title>
        <authorList>
            <person name="Guzman M.S."/>
        </authorList>
    </citation>
    <scope>NUCLEOTIDE SEQUENCE [LARGE SCALE GENOMIC DNA]</scope>
    <source>
        <strain evidence="1 2">AB35</strain>
    </source>
</reference>
<gene>
    <name evidence="1" type="ORF">JMM60_10740</name>
</gene>
<proteinExistence type="predicted"/>
<evidence type="ECO:0000313" key="1">
    <source>
        <dbReference type="EMBL" id="MBL3609267.1"/>
    </source>
</evidence>
<accession>A0ABS1RTS2</accession>
<dbReference type="EMBL" id="JAESJJ010000012">
    <property type="protein sequence ID" value="MBL3609267.1"/>
    <property type="molecule type" value="Genomic_DNA"/>
</dbReference>
<dbReference type="Proteomes" id="UP000604473">
    <property type="component" value="Unassembled WGS sequence"/>
</dbReference>
<dbReference type="RefSeq" id="WP_042459562.1">
    <property type="nucleotide sequence ID" value="NZ_CP015421.1"/>
</dbReference>
<name>A0ABS1RTS2_RHOSU</name>
<comment type="caution">
    <text evidence="1">The sequence shown here is derived from an EMBL/GenBank/DDBJ whole genome shotgun (WGS) entry which is preliminary data.</text>
</comment>